<dbReference type="Proteomes" id="UP000235925">
    <property type="component" value="Unassembled WGS sequence"/>
</dbReference>
<name>A0A2N8S7G3_STUST</name>
<keyword evidence="3 5" id="KW-1133">Transmembrane helix</keyword>
<dbReference type="PANTHER" id="PTHR37422:SF17">
    <property type="entry name" value="O-ANTIGEN LIGASE"/>
    <property type="match status" value="1"/>
</dbReference>
<feature type="transmembrane region" description="Helical" evidence="5">
    <location>
        <begin position="180"/>
        <end position="205"/>
    </location>
</feature>
<feature type="transmembrane region" description="Helical" evidence="5">
    <location>
        <begin position="70"/>
        <end position="88"/>
    </location>
</feature>
<feature type="transmembrane region" description="Helical" evidence="5">
    <location>
        <begin position="295"/>
        <end position="318"/>
    </location>
</feature>
<feature type="transmembrane region" description="Helical" evidence="5">
    <location>
        <begin position="16"/>
        <end position="35"/>
    </location>
</feature>
<evidence type="ECO:0000313" key="8">
    <source>
        <dbReference type="Proteomes" id="UP000235925"/>
    </source>
</evidence>
<reference evidence="7 8" key="1">
    <citation type="submission" date="2018-01" db="EMBL/GenBank/DDBJ databases">
        <title>Denitrification phenotypes of diverse strains of Pseudomonas stutzeri.</title>
        <authorList>
            <person name="Milligan D.A."/>
            <person name="Bergaust L."/>
            <person name="Bakken L.R."/>
            <person name="Frostegard A."/>
        </authorList>
    </citation>
    <scope>NUCLEOTIDE SEQUENCE [LARGE SCALE GENOMIC DNA]</scope>
    <source>
        <strain evidence="7 8">KC</strain>
    </source>
</reference>
<evidence type="ECO:0000256" key="2">
    <source>
        <dbReference type="ARBA" id="ARBA00022692"/>
    </source>
</evidence>
<evidence type="ECO:0000256" key="4">
    <source>
        <dbReference type="ARBA" id="ARBA00023136"/>
    </source>
</evidence>
<proteinExistence type="predicted"/>
<organism evidence="7 8">
    <name type="scientific">Stutzerimonas stutzeri</name>
    <name type="common">Pseudomonas stutzeri</name>
    <dbReference type="NCBI Taxonomy" id="316"/>
    <lineage>
        <taxon>Bacteria</taxon>
        <taxon>Pseudomonadati</taxon>
        <taxon>Pseudomonadota</taxon>
        <taxon>Gammaproteobacteria</taxon>
        <taxon>Pseudomonadales</taxon>
        <taxon>Pseudomonadaceae</taxon>
        <taxon>Stutzerimonas</taxon>
    </lineage>
</organism>
<dbReference type="Pfam" id="PF04932">
    <property type="entry name" value="Wzy_C"/>
    <property type="match status" value="1"/>
</dbReference>
<dbReference type="InterPro" id="IPR051533">
    <property type="entry name" value="WaaL-like"/>
</dbReference>
<keyword evidence="4 5" id="KW-0472">Membrane</keyword>
<dbReference type="InterPro" id="IPR007016">
    <property type="entry name" value="O-antigen_ligase-rel_domated"/>
</dbReference>
<dbReference type="EMBL" id="POUN01000001">
    <property type="protein sequence ID" value="PNF82552.1"/>
    <property type="molecule type" value="Genomic_DNA"/>
</dbReference>
<feature type="transmembrane region" description="Helical" evidence="5">
    <location>
        <begin position="211"/>
        <end position="235"/>
    </location>
</feature>
<feature type="transmembrane region" description="Helical" evidence="5">
    <location>
        <begin position="47"/>
        <end position="64"/>
    </location>
</feature>
<accession>A0A2N8S7G3</accession>
<feature type="domain" description="O-antigen ligase-related" evidence="6">
    <location>
        <begin position="177"/>
        <end position="311"/>
    </location>
</feature>
<dbReference type="PANTHER" id="PTHR37422">
    <property type="entry name" value="TEICHURONIC ACID BIOSYNTHESIS PROTEIN TUAE"/>
    <property type="match status" value="1"/>
</dbReference>
<gene>
    <name evidence="7" type="ORF">CXK92_03620</name>
</gene>
<keyword evidence="2 5" id="KW-0812">Transmembrane</keyword>
<dbReference type="GO" id="GO:0016020">
    <property type="term" value="C:membrane"/>
    <property type="evidence" value="ECO:0007669"/>
    <property type="project" value="UniProtKB-SubCell"/>
</dbReference>
<comment type="subcellular location">
    <subcellularLocation>
        <location evidence="1">Membrane</location>
        <topology evidence="1">Multi-pass membrane protein</topology>
    </subcellularLocation>
</comment>
<evidence type="ECO:0000256" key="1">
    <source>
        <dbReference type="ARBA" id="ARBA00004141"/>
    </source>
</evidence>
<evidence type="ECO:0000259" key="6">
    <source>
        <dbReference type="Pfam" id="PF04932"/>
    </source>
</evidence>
<evidence type="ECO:0000256" key="3">
    <source>
        <dbReference type="ARBA" id="ARBA00022989"/>
    </source>
</evidence>
<dbReference type="AlphaFoldDB" id="A0A2N8S7G3"/>
<comment type="caution">
    <text evidence="7">The sequence shown here is derived from an EMBL/GenBank/DDBJ whole genome shotgun (WGS) entry which is preliminary data.</text>
</comment>
<feature type="transmembrane region" description="Helical" evidence="5">
    <location>
        <begin position="147"/>
        <end position="168"/>
    </location>
</feature>
<protein>
    <recommendedName>
        <fullName evidence="6">O-antigen ligase-related domain-containing protein</fullName>
    </recommendedName>
</protein>
<evidence type="ECO:0000256" key="5">
    <source>
        <dbReference type="SAM" id="Phobius"/>
    </source>
</evidence>
<feature type="transmembrane region" description="Helical" evidence="5">
    <location>
        <begin position="256"/>
        <end position="275"/>
    </location>
</feature>
<feature type="transmembrane region" description="Helical" evidence="5">
    <location>
        <begin position="330"/>
        <end position="349"/>
    </location>
</feature>
<sequence length="374" mass="42645">MLFLVLVLLWRPNLDLGFLLTPTYIILVLAVPLIICKRGIALYRFDIFLFVFYFFSLLTSSYAPDPGTSVRFFFGVMVFIGLYFGFKLSLYRLSLDAALSAFGRVGKCYFAFTLIFYSLGLLSFVSWQEHQLYYGLMVERGIPRLVAFGFDPNMSAMTLIPFIFYFLLSRKSYVWFSLGLFLLFATMSRGAVLSMVVGLTCLAIFRPTRTSIGAIAITFLLVVIGVLGMLLFDMLPINYWEQRISGFSSGSGRIEIWLNALEMFSLRPVTGWGGFSFRDVNQLYYDDFHFAHNTYLEVLVECGVIGLIIFATSVFLMLKRSVKMSSDSRLLFVLPAFFSFSVSMFFLSIYINQIFVFYLSLLNFSCARGLIKNG</sequence>
<feature type="transmembrane region" description="Helical" evidence="5">
    <location>
        <begin position="109"/>
        <end position="127"/>
    </location>
</feature>
<evidence type="ECO:0000313" key="7">
    <source>
        <dbReference type="EMBL" id="PNF82552.1"/>
    </source>
</evidence>